<dbReference type="PANTHER" id="PTHR43481:SF4">
    <property type="entry name" value="GLYCEROL-1-PHOSPHATE PHOSPHOHYDROLASE 1-RELATED"/>
    <property type="match status" value="1"/>
</dbReference>
<keyword evidence="1" id="KW-0378">Hydrolase</keyword>
<comment type="caution">
    <text evidence="1">The sequence shown here is derived from an EMBL/GenBank/DDBJ whole genome shotgun (WGS) entry which is preliminary data.</text>
</comment>
<dbReference type="GO" id="GO:0016787">
    <property type="term" value="F:hydrolase activity"/>
    <property type="evidence" value="ECO:0007669"/>
    <property type="project" value="UniProtKB-KW"/>
</dbReference>
<dbReference type="RefSeq" id="WP_344671868.1">
    <property type="nucleotide sequence ID" value="NZ_BAAAQN010000095.1"/>
</dbReference>
<keyword evidence="2" id="KW-1185">Reference proteome</keyword>
<dbReference type="Gene3D" id="3.40.50.1000">
    <property type="entry name" value="HAD superfamily/HAD-like"/>
    <property type="match status" value="1"/>
</dbReference>
<proteinExistence type="predicted"/>
<organism evidence="1 2">
    <name type="scientific">Catenulispora yoronensis</name>
    <dbReference type="NCBI Taxonomy" id="450799"/>
    <lineage>
        <taxon>Bacteria</taxon>
        <taxon>Bacillati</taxon>
        <taxon>Actinomycetota</taxon>
        <taxon>Actinomycetes</taxon>
        <taxon>Catenulisporales</taxon>
        <taxon>Catenulisporaceae</taxon>
        <taxon>Catenulispora</taxon>
    </lineage>
</organism>
<dbReference type="PANTHER" id="PTHR43481">
    <property type="entry name" value="FRUCTOSE-1-PHOSPHATE PHOSPHATASE"/>
    <property type="match status" value="1"/>
</dbReference>
<accession>A0ABN2VJV6</accession>
<evidence type="ECO:0000313" key="1">
    <source>
        <dbReference type="EMBL" id="GAA2064218.1"/>
    </source>
</evidence>
<dbReference type="SFLD" id="SFLDG01129">
    <property type="entry name" value="C1.5:_HAD__Beta-PGM__Phosphata"/>
    <property type="match status" value="1"/>
</dbReference>
<dbReference type="InterPro" id="IPR051806">
    <property type="entry name" value="HAD-like_SPP"/>
</dbReference>
<dbReference type="InterPro" id="IPR023198">
    <property type="entry name" value="PGP-like_dom2"/>
</dbReference>
<dbReference type="SFLD" id="SFLDS00003">
    <property type="entry name" value="Haloacid_Dehalogenase"/>
    <property type="match status" value="1"/>
</dbReference>
<reference evidence="1 2" key="1">
    <citation type="journal article" date="2019" name="Int. J. Syst. Evol. Microbiol.">
        <title>The Global Catalogue of Microorganisms (GCM) 10K type strain sequencing project: providing services to taxonomists for standard genome sequencing and annotation.</title>
        <authorList>
            <consortium name="The Broad Institute Genomics Platform"/>
            <consortium name="The Broad Institute Genome Sequencing Center for Infectious Disease"/>
            <person name="Wu L."/>
            <person name="Ma J."/>
        </authorList>
    </citation>
    <scope>NUCLEOTIDE SEQUENCE [LARGE SCALE GENOMIC DNA]</scope>
    <source>
        <strain evidence="1 2">JCM 16014</strain>
    </source>
</reference>
<dbReference type="SFLD" id="SFLDG01135">
    <property type="entry name" value="C1.5.6:_HAD__Beta-PGM__Phospha"/>
    <property type="match status" value="1"/>
</dbReference>
<name>A0ABN2VJV6_9ACTN</name>
<dbReference type="InterPro" id="IPR023214">
    <property type="entry name" value="HAD_sf"/>
</dbReference>
<dbReference type="SUPFAM" id="SSF56784">
    <property type="entry name" value="HAD-like"/>
    <property type="match status" value="1"/>
</dbReference>
<dbReference type="CDD" id="cd07505">
    <property type="entry name" value="HAD_BPGM-like"/>
    <property type="match status" value="1"/>
</dbReference>
<dbReference type="Proteomes" id="UP001500751">
    <property type="component" value="Unassembled WGS sequence"/>
</dbReference>
<dbReference type="InterPro" id="IPR006439">
    <property type="entry name" value="HAD-SF_hydro_IA"/>
</dbReference>
<dbReference type="EMBL" id="BAAAQN010000095">
    <property type="protein sequence ID" value="GAA2064218.1"/>
    <property type="molecule type" value="Genomic_DNA"/>
</dbReference>
<evidence type="ECO:0000313" key="2">
    <source>
        <dbReference type="Proteomes" id="UP001500751"/>
    </source>
</evidence>
<dbReference type="Pfam" id="PF13419">
    <property type="entry name" value="HAD_2"/>
    <property type="match status" value="1"/>
</dbReference>
<protein>
    <submittedName>
        <fullName evidence="1">Beta-phosphoglucomutase family hydrolase</fullName>
    </submittedName>
</protein>
<dbReference type="InterPro" id="IPR041492">
    <property type="entry name" value="HAD_2"/>
</dbReference>
<dbReference type="Gene3D" id="1.10.150.240">
    <property type="entry name" value="Putative phosphatase, domain 2"/>
    <property type="match status" value="1"/>
</dbReference>
<dbReference type="NCBIfam" id="TIGR01509">
    <property type="entry name" value="HAD-SF-IA-v3"/>
    <property type="match status" value="1"/>
</dbReference>
<gene>
    <name evidence="1" type="ORF">GCM10009839_89570</name>
</gene>
<dbReference type="InterPro" id="IPR036412">
    <property type="entry name" value="HAD-like_sf"/>
</dbReference>
<sequence length="207" mass="22599">MHTSLTPPPADALLFDWDGTLVDSQDANYQAMVHALSPVGIDLEKEWFYARTGISSAEMIELLAREYGVSLPVAMEDLVVDRDAHFRQRAESIKPYSAILEVVQAAHGSTPMAIASGGSREIILGTLRHLPFRDLFDVIVTREDVERGKPAPDIFLRAAADLGVAPDRCVVYEDSDEGISAAHAAGMHVIDVRPYTGRDTKGMPVAR</sequence>